<gene>
    <name evidence="2" type="ORF">R3W88_001466</name>
</gene>
<dbReference type="AlphaFoldDB" id="A0AAV9MIG2"/>
<protein>
    <recommendedName>
        <fullName evidence="1">Reverse transcriptase zinc-binding domain-containing protein</fullName>
    </recommendedName>
</protein>
<dbReference type="Pfam" id="PF13966">
    <property type="entry name" value="zf-RVT"/>
    <property type="match status" value="1"/>
</dbReference>
<accession>A0AAV9MIG2</accession>
<keyword evidence="3" id="KW-1185">Reference proteome</keyword>
<evidence type="ECO:0000313" key="2">
    <source>
        <dbReference type="EMBL" id="KAK4737769.1"/>
    </source>
</evidence>
<dbReference type="EMBL" id="JAWPEI010000001">
    <property type="protein sequence ID" value="KAK4737769.1"/>
    <property type="molecule type" value="Genomic_DNA"/>
</dbReference>
<organism evidence="2 3">
    <name type="scientific">Solanum pinnatisectum</name>
    <name type="common">tansyleaf nightshade</name>
    <dbReference type="NCBI Taxonomy" id="50273"/>
    <lineage>
        <taxon>Eukaryota</taxon>
        <taxon>Viridiplantae</taxon>
        <taxon>Streptophyta</taxon>
        <taxon>Embryophyta</taxon>
        <taxon>Tracheophyta</taxon>
        <taxon>Spermatophyta</taxon>
        <taxon>Magnoliopsida</taxon>
        <taxon>eudicotyledons</taxon>
        <taxon>Gunneridae</taxon>
        <taxon>Pentapetalae</taxon>
        <taxon>asterids</taxon>
        <taxon>lamiids</taxon>
        <taxon>Solanales</taxon>
        <taxon>Solanaceae</taxon>
        <taxon>Solanoideae</taxon>
        <taxon>Solaneae</taxon>
        <taxon>Solanum</taxon>
    </lineage>
</organism>
<comment type="caution">
    <text evidence="2">The sequence shown here is derived from an EMBL/GenBank/DDBJ whole genome shotgun (WGS) entry which is preliminary data.</text>
</comment>
<name>A0AAV9MIG2_9SOLN</name>
<proteinExistence type="predicted"/>
<reference evidence="2 3" key="1">
    <citation type="submission" date="2023-10" db="EMBL/GenBank/DDBJ databases">
        <title>Genome-Wide Identification Analysis in wild type Solanum Pinnatisectum Reveals Some Genes Defensing Phytophthora Infestans.</title>
        <authorList>
            <person name="Sun C."/>
        </authorList>
    </citation>
    <scope>NUCLEOTIDE SEQUENCE [LARGE SCALE GENOMIC DNA]</scope>
    <source>
        <strain evidence="2">LQN</strain>
        <tissue evidence="2">Leaf</tissue>
    </source>
</reference>
<feature type="domain" description="Reverse transcriptase zinc-binding" evidence="1">
    <location>
        <begin position="2"/>
        <end position="65"/>
    </location>
</feature>
<evidence type="ECO:0000259" key="1">
    <source>
        <dbReference type="Pfam" id="PF13966"/>
    </source>
</evidence>
<dbReference type="InterPro" id="IPR026960">
    <property type="entry name" value="RVT-Znf"/>
</dbReference>
<dbReference type="Proteomes" id="UP001311915">
    <property type="component" value="Unassembled WGS sequence"/>
</dbReference>
<sequence length="71" mass="8448">MYVNLMLVHPKVTWKHLALHPKIHPRYKFILWLAIHKQLAIVERLQTFGIIVPPNCVFCSQQLRNIFAFIL</sequence>
<evidence type="ECO:0000313" key="3">
    <source>
        <dbReference type="Proteomes" id="UP001311915"/>
    </source>
</evidence>